<dbReference type="Proteomes" id="UP000677228">
    <property type="component" value="Unassembled WGS sequence"/>
</dbReference>
<reference evidence="2" key="1">
    <citation type="submission" date="2021-02" db="EMBL/GenBank/DDBJ databases">
        <authorList>
            <person name="Nowell W R."/>
        </authorList>
    </citation>
    <scope>NUCLEOTIDE SEQUENCE</scope>
</reference>
<proteinExistence type="predicted"/>
<dbReference type="GO" id="GO:0003676">
    <property type="term" value="F:nucleic acid binding"/>
    <property type="evidence" value="ECO:0007669"/>
    <property type="project" value="InterPro"/>
</dbReference>
<dbReference type="AlphaFoldDB" id="A0A8S2T380"/>
<dbReference type="Gene3D" id="3.30.420.10">
    <property type="entry name" value="Ribonuclease H-like superfamily/Ribonuclease H"/>
    <property type="match status" value="1"/>
</dbReference>
<evidence type="ECO:0000313" key="2">
    <source>
        <dbReference type="EMBL" id="CAF4266812.1"/>
    </source>
</evidence>
<accession>A0A8S2T380</accession>
<dbReference type="Proteomes" id="UP000682733">
    <property type="component" value="Unassembled WGS sequence"/>
</dbReference>
<dbReference type="EMBL" id="CAJNOK010031735">
    <property type="protein sequence ID" value="CAF1475691.1"/>
    <property type="molecule type" value="Genomic_DNA"/>
</dbReference>
<evidence type="ECO:0000313" key="1">
    <source>
        <dbReference type="EMBL" id="CAF1475691.1"/>
    </source>
</evidence>
<comment type="caution">
    <text evidence="2">The sequence shown here is derived from an EMBL/GenBank/DDBJ whole genome shotgun (WGS) entry which is preliminary data.</text>
</comment>
<evidence type="ECO:0000313" key="3">
    <source>
        <dbReference type="Proteomes" id="UP000682733"/>
    </source>
</evidence>
<sequence>MFGTRQRAPKYNQKQLEQIPSKCRKLRREITDYETFIIVDDEKYFTFSGDDMLENAGFYASDKENTPPDVRYKCKQKFAPKILVWLALSSKGISTPYIGTTKGPAVTGDVYVEKCLLKLLTFINKHHPDDKYIFWPDLASSHYAQQTTEWLNERKVPFVPKCANPPNVPKARPIEDFLVHIG</sequence>
<evidence type="ECO:0008006" key="4">
    <source>
        <dbReference type="Google" id="ProtNLM"/>
    </source>
</evidence>
<organism evidence="2 3">
    <name type="scientific">Didymodactylos carnosus</name>
    <dbReference type="NCBI Taxonomy" id="1234261"/>
    <lineage>
        <taxon>Eukaryota</taxon>
        <taxon>Metazoa</taxon>
        <taxon>Spiralia</taxon>
        <taxon>Gnathifera</taxon>
        <taxon>Rotifera</taxon>
        <taxon>Eurotatoria</taxon>
        <taxon>Bdelloidea</taxon>
        <taxon>Philodinida</taxon>
        <taxon>Philodinidae</taxon>
        <taxon>Didymodactylos</taxon>
    </lineage>
</organism>
<protein>
    <recommendedName>
        <fullName evidence="4">Transposase</fullName>
    </recommendedName>
</protein>
<gene>
    <name evidence="1" type="ORF">OVA965_LOCUS35843</name>
    <name evidence="2" type="ORF">TMI583_LOCUS36821</name>
</gene>
<dbReference type="EMBL" id="CAJOBA010053631">
    <property type="protein sequence ID" value="CAF4266812.1"/>
    <property type="molecule type" value="Genomic_DNA"/>
</dbReference>
<name>A0A8S2T380_9BILA</name>
<dbReference type="InterPro" id="IPR036397">
    <property type="entry name" value="RNaseH_sf"/>
</dbReference>